<keyword evidence="3" id="KW-0862">Zinc</keyword>
<keyword evidence="2 4" id="KW-0863">Zinc-finger</keyword>
<keyword evidence="1" id="KW-0479">Metal-binding</keyword>
<dbReference type="SMART" id="SM00184">
    <property type="entry name" value="RING"/>
    <property type="match status" value="1"/>
</dbReference>
<name>A0A383VFV5_TETOB</name>
<dbReference type="InterPro" id="IPR017907">
    <property type="entry name" value="Znf_RING_CS"/>
</dbReference>
<evidence type="ECO:0000256" key="3">
    <source>
        <dbReference type="ARBA" id="ARBA00022833"/>
    </source>
</evidence>
<evidence type="ECO:0000256" key="5">
    <source>
        <dbReference type="SAM" id="MobiDB-lite"/>
    </source>
</evidence>
<dbReference type="GO" id="GO:0004842">
    <property type="term" value="F:ubiquitin-protein transferase activity"/>
    <property type="evidence" value="ECO:0007669"/>
    <property type="project" value="InterPro"/>
</dbReference>
<reference evidence="7 8" key="1">
    <citation type="submission" date="2016-10" db="EMBL/GenBank/DDBJ databases">
        <authorList>
            <person name="Cai Z."/>
        </authorList>
    </citation>
    <scope>NUCLEOTIDE SEQUENCE [LARGE SCALE GENOMIC DNA]</scope>
</reference>
<accession>A0A383VFV5</accession>
<evidence type="ECO:0000256" key="2">
    <source>
        <dbReference type="ARBA" id="ARBA00022771"/>
    </source>
</evidence>
<dbReference type="GO" id="GO:0008270">
    <property type="term" value="F:zinc ion binding"/>
    <property type="evidence" value="ECO:0007669"/>
    <property type="project" value="UniProtKB-KW"/>
</dbReference>
<proteinExistence type="predicted"/>
<evidence type="ECO:0000313" key="8">
    <source>
        <dbReference type="Proteomes" id="UP000256970"/>
    </source>
</evidence>
<dbReference type="PANTHER" id="PTHR46293">
    <property type="entry name" value="E3 UBIQUITIN PROTEIN LIGASE DRIP1"/>
    <property type="match status" value="1"/>
</dbReference>
<feature type="domain" description="RING-type" evidence="6">
    <location>
        <begin position="99"/>
        <end position="141"/>
    </location>
</feature>
<dbReference type="PROSITE" id="PS00518">
    <property type="entry name" value="ZF_RING_1"/>
    <property type="match status" value="1"/>
</dbReference>
<dbReference type="EMBL" id="FNXT01000330">
    <property type="protein sequence ID" value="SZX63554.1"/>
    <property type="molecule type" value="Genomic_DNA"/>
</dbReference>
<dbReference type="SUPFAM" id="SSF57850">
    <property type="entry name" value="RING/U-box"/>
    <property type="match status" value="1"/>
</dbReference>
<dbReference type="Gene3D" id="3.30.40.10">
    <property type="entry name" value="Zinc/RING finger domain, C3HC4 (zinc finger)"/>
    <property type="match status" value="1"/>
</dbReference>
<dbReference type="InterPro" id="IPR001841">
    <property type="entry name" value="Znf_RING"/>
</dbReference>
<feature type="region of interest" description="Disordered" evidence="5">
    <location>
        <begin position="187"/>
        <end position="220"/>
    </location>
</feature>
<dbReference type="InterPro" id="IPR013083">
    <property type="entry name" value="Znf_RING/FYVE/PHD"/>
</dbReference>
<protein>
    <recommendedName>
        <fullName evidence="6">RING-type domain-containing protein</fullName>
    </recommendedName>
</protein>
<evidence type="ECO:0000259" key="6">
    <source>
        <dbReference type="PROSITE" id="PS50089"/>
    </source>
</evidence>
<dbReference type="PROSITE" id="PS50089">
    <property type="entry name" value="ZF_RING_2"/>
    <property type="match status" value="1"/>
</dbReference>
<evidence type="ECO:0000256" key="4">
    <source>
        <dbReference type="PROSITE-ProRule" id="PRU00175"/>
    </source>
</evidence>
<feature type="compositionally biased region" description="Basic and acidic residues" evidence="5">
    <location>
        <begin position="1"/>
        <end position="10"/>
    </location>
</feature>
<dbReference type="Proteomes" id="UP000256970">
    <property type="component" value="Unassembled WGS sequence"/>
</dbReference>
<feature type="region of interest" description="Disordered" evidence="5">
    <location>
        <begin position="1"/>
        <end position="86"/>
    </location>
</feature>
<dbReference type="STRING" id="3088.A0A383VFV5"/>
<feature type="compositionally biased region" description="Low complexity" evidence="5">
    <location>
        <begin position="21"/>
        <end position="57"/>
    </location>
</feature>
<dbReference type="PANTHER" id="PTHR46293:SF14">
    <property type="match status" value="1"/>
</dbReference>
<organism evidence="7 8">
    <name type="scientific">Tetradesmus obliquus</name>
    <name type="common">Green alga</name>
    <name type="synonym">Acutodesmus obliquus</name>
    <dbReference type="NCBI Taxonomy" id="3088"/>
    <lineage>
        <taxon>Eukaryota</taxon>
        <taxon>Viridiplantae</taxon>
        <taxon>Chlorophyta</taxon>
        <taxon>core chlorophytes</taxon>
        <taxon>Chlorophyceae</taxon>
        <taxon>CS clade</taxon>
        <taxon>Sphaeropleales</taxon>
        <taxon>Scenedesmaceae</taxon>
        <taxon>Tetradesmus</taxon>
    </lineage>
</organism>
<dbReference type="Pfam" id="PF00097">
    <property type="entry name" value="zf-C3HC4"/>
    <property type="match status" value="1"/>
</dbReference>
<dbReference type="InterPro" id="IPR044807">
    <property type="entry name" value="DRIP1-like"/>
</dbReference>
<evidence type="ECO:0000313" key="7">
    <source>
        <dbReference type="EMBL" id="SZX63554.1"/>
    </source>
</evidence>
<dbReference type="InterPro" id="IPR018957">
    <property type="entry name" value="Znf_C3HC4_RING-type"/>
</dbReference>
<sequence length="382" mass="40047">MEPQHEQEPGHHHHRRHASDDQQQQQQQQGGLAAAAHLLQGRGSRPPGSGPATPSASCMSEESDRSHGQQWWLPQPKPSRDEEHAEWRPAPPLLEALQCRLCGDLLKEPITAAECSHSFCYDCVDKCITIGGRANFCPVCNLLLGPNPYEHNKLKYDFTLDSLVRKVFPRPLLDAALEARRLEREEATRQAKVNINKRPGRPGSFRPVPGQQGSGAGASRAAGTAAGAAAAAAGGEQLVELALFPLPPAAGSSQATAAEALPALPKPYIRAPGSLTVGAMRSWLTDRLAGKKADSVRPLLQLTCAGKEVEDAGMTLQQLHDAVWAPHCAAGVGGSGAAGSGAAQEQPPAAAAAAAAGAGQGRSAAAGQQASGDRVMLLYYSL</sequence>
<dbReference type="AlphaFoldDB" id="A0A383VFV5"/>
<keyword evidence="8" id="KW-1185">Reference proteome</keyword>
<evidence type="ECO:0000256" key="1">
    <source>
        <dbReference type="ARBA" id="ARBA00022723"/>
    </source>
</evidence>
<gene>
    <name evidence="7" type="ORF">BQ4739_LOCUS4090</name>
</gene>